<evidence type="ECO:0000313" key="4">
    <source>
        <dbReference type="EMBL" id="MDH8678416.1"/>
    </source>
</evidence>
<sequence>MRITLEMVDEVINRTGVNYKTAKEALELNEADVLKAIVYLEEQSDFKTSKKLNGQDVVDRMKTLVNEGLVSQILIEKNGKTVVDLPIFAGAISAVIFTIPTVAGIIAAIATGCEIKILKKDGDEINFNDLTQTKFEDFMNMINKEKNKSQKKSSEEEADVEETELYENEEDFFVSEDDETK</sequence>
<organism evidence="4 5">
    <name type="scientific">Fusibacter bizertensis</name>
    <dbReference type="NCBI Taxonomy" id="1488331"/>
    <lineage>
        <taxon>Bacteria</taxon>
        <taxon>Bacillati</taxon>
        <taxon>Bacillota</taxon>
        <taxon>Clostridia</taxon>
        <taxon>Eubacteriales</taxon>
        <taxon>Eubacteriales Family XII. Incertae Sedis</taxon>
        <taxon>Fusibacter</taxon>
    </lineage>
</organism>
<name>A0ABT6NDF6_9FIRM</name>
<protein>
    <submittedName>
        <fullName evidence="4">DUF4342 domain-containing protein</fullName>
    </submittedName>
</protein>
<comment type="caution">
    <text evidence="4">The sequence shown here is derived from an EMBL/GenBank/DDBJ whole genome shotgun (WGS) entry which is preliminary data.</text>
</comment>
<feature type="domain" description="DUF4342" evidence="3">
    <location>
        <begin position="46"/>
        <end position="119"/>
    </location>
</feature>
<proteinExistence type="predicted"/>
<evidence type="ECO:0000256" key="2">
    <source>
        <dbReference type="SAM" id="Phobius"/>
    </source>
</evidence>
<feature type="compositionally biased region" description="Acidic residues" evidence="1">
    <location>
        <begin position="156"/>
        <end position="181"/>
    </location>
</feature>
<dbReference type="SUPFAM" id="SSF46934">
    <property type="entry name" value="UBA-like"/>
    <property type="match status" value="1"/>
</dbReference>
<reference evidence="4 5" key="1">
    <citation type="submission" date="2023-04" db="EMBL/GenBank/DDBJ databases">
        <title>Fusibacter bizertensis strain WBS, isolated from littoral bottom sediments of the Arctic seas - biochemical and genomic analysis.</title>
        <authorList>
            <person name="Brioukhanov A.L."/>
        </authorList>
    </citation>
    <scope>NUCLEOTIDE SEQUENCE [LARGE SCALE GENOMIC DNA]</scope>
    <source>
        <strain evidence="4 5">WBS</strain>
    </source>
</reference>
<keyword evidence="2" id="KW-0472">Membrane</keyword>
<dbReference type="EMBL" id="JARYZI010000005">
    <property type="protein sequence ID" value="MDH8678416.1"/>
    <property type="molecule type" value="Genomic_DNA"/>
</dbReference>
<dbReference type="Proteomes" id="UP001158045">
    <property type="component" value="Unassembled WGS sequence"/>
</dbReference>
<dbReference type="Pfam" id="PF14242">
    <property type="entry name" value="DUF4342"/>
    <property type="match status" value="1"/>
</dbReference>
<dbReference type="InterPro" id="IPR025642">
    <property type="entry name" value="DUF4342"/>
</dbReference>
<evidence type="ECO:0000256" key="1">
    <source>
        <dbReference type="SAM" id="MobiDB-lite"/>
    </source>
</evidence>
<evidence type="ECO:0000313" key="5">
    <source>
        <dbReference type="Proteomes" id="UP001158045"/>
    </source>
</evidence>
<dbReference type="RefSeq" id="WP_281094259.1">
    <property type="nucleotide sequence ID" value="NZ_JARYZI010000005.1"/>
</dbReference>
<accession>A0ABT6NDF6</accession>
<dbReference type="Gene3D" id="1.10.8.10">
    <property type="entry name" value="DNA helicase RuvA subunit, C-terminal domain"/>
    <property type="match status" value="1"/>
</dbReference>
<gene>
    <name evidence="4" type="ORF">QE109_09680</name>
</gene>
<keyword evidence="5" id="KW-1185">Reference proteome</keyword>
<evidence type="ECO:0000259" key="3">
    <source>
        <dbReference type="Pfam" id="PF14242"/>
    </source>
</evidence>
<dbReference type="InterPro" id="IPR009060">
    <property type="entry name" value="UBA-like_sf"/>
</dbReference>
<keyword evidence="2" id="KW-0812">Transmembrane</keyword>
<feature type="compositionally biased region" description="Basic and acidic residues" evidence="1">
    <location>
        <begin position="145"/>
        <end position="155"/>
    </location>
</feature>
<feature type="transmembrane region" description="Helical" evidence="2">
    <location>
        <begin position="87"/>
        <end position="110"/>
    </location>
</feature>
<keyword evidence="2" id="KW-1133">Transmembrane helix</keyword>
<feature type="region of interest" description="Disordered" evidence="1">
    <location>
        <begin position="145"/>
        <end position="181"/>
    </location>
</feature>